<feature type="chain" id="PRO_5016628050" description="Extracellular membrane protein CFEM domain-containing protein" evidence="1">
    <location>
        <begin position="21"/>
        <end position="81"/>
    </location>
</feature>
<name>A0A366SBW9_9HYPO</name>
<dbReference type="EMBL" id="QKXC01000009">
    <property type="protein sequence ID" value="RBR26824.1"/>
    <property type="molecule type" value="Genomic_DNA"/>
</dbReference>
<reference evidence="2 3" key="1">
    <citation type="submission" date="2018-06" db="EMBL/GenBank/DDBJ databases">
        <title>Fusarium incarnatum-equiseti species complex species 28.</title>
        <authorList>
            <person name="Gardiner D.M."/>
        </authorList>
    </citation>
    <scope>NUCLEOTIDE SEQUENCE [LARGE SCALE GENOMIC DNA]</scope>
    <source>
        <strain evidence="2 3">FIESC_28</strain>
    </source>
</reference>
<dbReference type="RefSeq" id="XP_031021415.1">
    <property type="nucleotide sequence ID" value="XM_031154556.1"/>
</dbReference>
<keyword evidence="1" id="KW-0732">Signal</keyword>
<evidence type="ECO:0000313" key="2">
    <source>
        <dbReference type="EMBL" id="RBR26824.1"/>
    </source>
</evidence>
<evidence type="ECO:0000313" key="3">
    <source>
        <dbReference type="Proteomes" id="UP000253153"/>
    </source>
</evidence>
<accession>A0A366SBW9</accession>
<dbReference type="OrthoDB" id="2818448at2759"/>
<evidence type="ECO:0000256" key="1">
    <source>
        <dbReference type="SAM" id="SignalP"/>
    </source>
</evidence>
<protein>
    <recommendedName>
        <fullName evidence="4">Extracellular membrane protein CFEM domain-containing protein</fullName>
    </recommendedName>
</protein>
<dbReference type="AlphaFoldDB" id="A0A366SBW9"/>
<gene>
    <name evidence="2" type="ORF">FIESC28_00405</name>
</gene>
<evidence type="ECO:0008006" key="4">
    <source>
        <dbReference type="Google" id="ProtNLM"/>
    </source>
</evidence>
<comment type="caution">
    <text evidence="2">The sequence shown here is derived from an EMBL/GenBank/DDBJ whole genome shotgun (WGS) entry which is preliminary data.</text>
</comment>
<dbReference type="Proteomes" id="UP000253153">
    <property type="component" value="Unassembled WGS sequence"/>
</dbReference>
<feature type="signal peptide" evidence="1">
    <location>
        <begin position="1"/>
        <end position="20"/>
    </location>
</feature>
<keyword evidence="3" id="KW-1185">Reference proteome</keyword>
<sequence length="81" mass="8467">MVRLLTTVAVLLSIAMGAQAAAFCQCLYSDGSHCCVDENTPAGCTTTCENARALFADKPCNAGGKFSNVSPWNAQFRTACA</sequence>
<organism evidence="2 3">
    <name type="scientific">Fusarium coffeatum</name>
    <dbReference type="NCBI Taxonomy" id="231269"/>
    <lineage>
        <taxon>Eukaryota</taxon>
        <taxon>Fungi</taxon>
        <taxon>Dikarya</taxon>
        <taxon>Ascomycota</taxon>
        <taxon>Pezizomycotina</taxon>
        <taxon>Sordariomycetes</taxon>
        <taxon>Hypocreomycetidae</taxon>
        <taxon>Hypocreales</taxon>
        <taxon>Nectriaceae</taxon>
        <taxon>Fusarium</taxon>
        <taxon>Fusarium incarnatum-equiseti species complex</taxon>
    </lineage>
</organism>
<proteinExistence type="predicted"/>
<dbReference type="GeneID" id="41989852"/>